<name>A0AC61NEE7_9BACT</name>
<keyword evidence="2" id="KW-1185">Reference proteome</keyword>
<dbReference type="EMBL" id="CP081303">
    <property type="protein sequence ID" value="QZE13919.1"/>
    <property type="molecule type" value="Genomic_DNA"/>
</dbReference>
<sequence length="528" mass="56198">MELLTSSYFALFLIISIGFALGKIKIKNISLDISAVIFVALVFGHYGIIIPKDFQRMGLVLFLFTIGIQAGPGFFSSFKEKGKSLIILAFVLVFSAGIIAALLAVLLDIDINIVSGLFTGALTSTPGLAAAIDITGSPLASIGYGIAYPFGVIGVILFVRFLPKIMNLNIKEAEKQFQKSQQVSNPEFIKKTFVIENDKVVGKSLSELKIRTMTKGVISRVLHKDGLATTPTKETILLKGDIVKAVGPESAMSKIELLLGPEIDKKIPLNPRYDVRPVLVTKSDVVNKTIAELNILHTYSANITRIRRSGIDLAPTPNTKLLLGDKVVIAASVDNIKQVSEAFGDDSKRLSDTDFFPISLGIVLGVLVGKLSLVAVSLSFSLGLSGGVLLTSLILGRVGKSGPIVWTMTGAANNLLRQLGLLLFLSSVGTSAGGQIVSTFEQYGFELFLVGGAITLFPMILGVFVGKRILKIDILTMLGGLTGSMTSTPGLAAIDSMTDSEAPSIAYATVYPASMVFVIIVVQLLGLL</sequence>
<accession>A0AC61NEE7</accession>
<organism evidence="1 2">
    <name type="scientific">Halosquirtibacter laminarini</name>
    <dbReference type="NCBI Taxonomy" id="3374600"/>
    <lineage>
        <taxon>Bacteria</taxon>
        <taxon>Pseudomonadati</taxon>
        <taxon>Bacteroidota</taxon>
        <taxon>Bacteroidia</taxon>
        <taxon>Marinilabiliales</taxon>
        <taxon>Prolixibacteraceae</taxon>
        <taxon>Halosquirtibacter</taxon>
    </lineage>
</organism>
<dbReference type="Proteomes" id="UP000826212">
    <property type="component" value="Chromosome"/>
</dbReference>
<evidence type="ECO:0000313" key="1">
    <source>
        <dbReference type="EMBL" id="QZE13919.1"/>
    </source>
</evidence>
<reference evidence="1" key="1">
    <citation type="submission" date="2021-08" db="EMBL/GenBank/DDBJ databases">
        <title>Novel anaerobic bacterium isolated from sea squirt in East Sea, Republic of Korea.</title>
        <authorList>
            <person name="Nguyen T.H."/>
            <person name="Li Z."/>
            <person name="Lee Y.-J."/>
            <person name="Ko J."/>
            <person name="Kim S.-G."/>
        </authorList>
    </citation>
    <scope>NUCLEOTIDE SEQUENCE</scope>
    <source>
        <strain evidence="1">KCTC 25031</strain>
    </source>
</reference>
<proteinExistence type="predicted"/>
<protein>
    <submittedName>
        <fullName evidence="1">Transporter</fullName>
    </submittedName>
</protein>
<evidence type="ECO:0000313" key="2">
    <source>
        <dbReference type="Proteomes" id="UP000826212"/>
    </source>
</evidence>
<gene>
    <name evidence="1" type="ORF">K4L44_15455</name>
</gene>